<evidence type="ECO:0000313" key="3">
    <source>
        <dbReference type="Proteomes" id="UP000649617"/>
    </source>
</evidence>
<keyword evidence="1" id="KW-0472">Membrane</keyword>
<dbReference type="OrthoDB" id="436634at2759"/>
<protein>
    <submittedName>
        <fullName evidence="2">Troponin C protein</fullName>
    </submittedName>
</protein>
<dbReference type="EMBL" id="CAJNIZ010029557">
    <property type="protein sequence ID" value="CAE7516860.1"/>
    <property type="molecule type" value="Genomic_DNA"/>
</dbReference>
<accession>A0A812TD67</accession>
<dbReference type="AlphaFoldDB" id="A0A812TD67"/>
<evidence type="ECO:0000256" key="1">
    <source>
        <dbReference type="SAM" id="Phobius"/>
    </source>
</evidence>
<evidence type="ECO:0000313" key="2">
    <source>
        <dbReference type="EMBL" id="CAE7516860.1"/>
    </source>
</evidence>
<organism evidence="2 3">
    <name type="scientific">Symbiodinium pilosum</name>
    <name type="common">Dinoflagellate</name>
    <dbReference type="NCBI Taxonomy" id="2952"/>
    <lineage>
        <taxon>Eukaryota</taxon>
        <taxon>Sar</taxon>
        <taxon>Alveolata</taxon>
        <taxon>Dinophyceae</taxon>
        <taxon>Suessiales</taxon>
        <taxon>Symbiodiniaceae</taxon>
        <taxon>Symbiodinium</taxon>
    </lineage>
</organism>
<feature type="transmembrane region" description="Helical" evidence="1">
    <location>
        <begin position="75"/>
        <end position="101"/>
    </location>
</feature>
<feature type="transmembrane region" description="Helical" evidence="1">
    <location>
        <begin position="31"/>
        <end position="54"/>
    </location>
</feature>
<reference evidence="2" key="1">
    <citation type="submission" date="2021-02" db="EMBL/GenBank/DDBJ databases">
        <authorList>
            <person name="Dougan E. K."/>
            <person name="Rhodes N."/>
            <person name="Thang M."/>
            <person name="Chan C."/>
        </authorList>
    </citation>
    <scope>NUCLEOTIDE SEQUENCE</scope>
</reference>
<name>A0A812TD67_SYMPI</name>
<dbReference type="Proteomes" id="UP000649617">
    <property type="component" value="Unassembled WGS sequence"/>
</dbReference>
<keyword evidence="3" id="KW-1185">Reference proteome</keyword>
<keyword evidence="1" id="KW-1133">Transmembrane helix</keyword>
<sequence>MARALSLVWTWGSAPIELCPFHVDMRLFRYFTAIYLGYGTLCYPVQLAAAVALAPRFSRIFEGLKSRLGLNWWAAGAWLLLLIAAGLAAVMAGIIIALALWPAMPTYWLHGFH</sequence>
<gene>
    <name evidence="2" type="primary">Troponin C</name>
    <name evidence="2" type="ORF">SPIL2461_LOCUS13498</name>
</gene>
<keyword evidence="1" id="KW-0812">Transmembrane</keyword>
<comment type="caution">
    <text evidence="2">The sequence shown here is derived from an EMBL/GenBank/DDBJ whole genome shotgun (WGS) entry which is preliminary data.</text>
</comment>
<proteinExistence type="predicted"/>